<protein>
    <recommendedName>
        <fullName evidence="4">DUF1376 domain-containing protein</fullName>
    </recommendedName>
</protein>
<dbReference type="EMBL" id="CP044108">
    <property type="protein sequence ID" value="QEU11617.1"/>
    <property type="molecule type" value="Genomic_DNA"/>
</dbReference>
<dbReference type="Proteomes" id="UP000323865">
    <property type="component" value="Chromosome"/>
</dbReference>
<keyword evidence="3" id="KW-1185">Reference proteome</keyword>
<feature type="compositionally biased region" description="Basic and acidic residues" evidence="1">
    <location>
        <begin position="146"/>
        <end position="157"/>
    </location>
</feature>
<accession>A0ABX6A434</accession>
<sequence length="284" mass="32164">MRRATVSDRWGKIHGDLWIHDKFLMLTAEAGWLWTRALSFAIAQKTFGEISRGALIAIRGTDEAAAELVAAGLWDETENGWRLHDWDDHQQSREDAEALSRKRSEAGRKGGRPRKTAKPVTSGNEQPTSNPKPNENQIGFNLPSKPKADESNQKAEQEQEQEQEQEVNPPTPRRGAYPPDFEDFWAIYPKHAGKRDAFKAWKAAVKRADRETINAGARAYADDPNREPTFTKHPATWLRADAWDDDPIPARGVSETVKAIDSVNAYRAMQDEMAWPLKLERKRA</sequence>
<evidence type="ECO:0000313" key="2">
    <source>
        <dbReference type="EMBL" id="QEU11617.1"/>
    </source>
</evidence>
<gene>
    <name evidence="2" type="ORF">FOB48_04465</name>
</gene>
<feature type="region of interest" description="Disordered" evidence="1">
    <location>
        <begin position="90"/>
        <end position="180"/>
    </location>
</feature>
<dbReference type="RefSeq" id="WP_150333004.1">
    <property type="nucleotide sequence ID" value="NZ_CP044108.1"/>
</dbReference>
<name>A0ABX6A434_9MICO</name>
<proteinExistence type="predicted"/>
<feature type="compositionally biased region" description="Polar residues" evidence="1">
    <location>
        <begin position="119"/>
        <end position="139"/>
    </location>
</feature>
<reference evidence="2 3" key="1">
    <citation type="submission" date="2019-09" db="EMBL/GenBank/DDBJ databases">
        <title>FDA dAtabase for Regulatory Grade micrObial Sequences (FDA-ARGOS): Supporting development and validation of Infectious Disease Dx tests.</title>
        <authorList>
            <person name="Sciortino C."/>
            <person name="Tallon L."/>
            <person name="Sadzewicz L."/>
            <person name="Vavikolanu K."/>
            <person name="Mehta A."/>
            <person name="Aluvathingal J."/>
            <person name="Nadendla S."/>
            <person name="Nandy P."/>
            <person name="Geyer C."/>
            <person name="Yan Y."/>
            <person name="Sichtig H."/>
        </authorList>
    </citation>
    <scope>NUCLEOTIDE SEQUENCE [LARGE SCALE GENOMIC DNA]</scope>
    <source>
        <strain evidence="2 3">FDAARGOS_640</strain>
    </source>
</reference>
<evidence type="ECO:0008006" key="4">
    <source>
        <dbReference type="Google" id="ProtNLM"/>
    </source>
</evidence>
<feature type="compositionally biased region" description="Basic and acidic residues" evidence="1">
    <location>
        <begin position="90"/>
        <end position="108"/>
    </location>
</feature>
<organism evidence="2 3">
    <name type="scientific">Dermabacter vaginalis</name>
    <dbReference type="NCBI Taxonomy" id="1630135"/>
    <lineage>
        <taxon>Bacteria</taxon>
        <taxon>Bacillati</taxon>
        <taxon>Actinomycetota</taxon>
        <taxon>Actinomycetes</taxon>
        <taxon>Micrococcales</taxon>
        <taxon>Dermabacteraceae</taxon>
        <taxon>Dermabacter</taxon>
    </lineage>
</organism>
<evidence type="ECO:0000256" key="1">
    <source>
        <dbReference type="SAM" id="MobiDB-lite"/>
    </source>
</evidence>
<evidence type="ECO:0000313" key="3">
    <source>
        <dbReference type="Proteomes" id="UP000323865"/>
    </source>
</evidence>